<protein>
    <recommendedName>
        <fullName evidence="2">histidine kinase</fullName>
        <ecNumber evidence="2">2.7.13.3</ecNumber>
    </recommendedName>
</protein>
<dbReference type="EMBL" id="FOXH01000001">
    <property type="protein sequence ID" value="SFP04520.1"/>
    <property type="molecule type" value="Genomic_DNA"/>
</dbReference>
<dbReference type="SMART" id="SM00448">
    <property type="entry name" value="REC"/>
    <property type="match status" value="1"/>
</dbReference>
<organism evidence="16 17">
    <name type="scientific">Pseudarcicella hirudinis</name>
    <dbReference type="NCBI Taxonomy" id="1079859"/>
    <lineage>
        <taxon>Bacteria</taxon>
        <taxon>Pseudomonadati</taxon>
        <taxon>Bacteroidota</taxon>
        <taxon>Cytophagia</taxon>
        <taxon>Cytophagales</taxon>
        <taxon>Flectobacillaceae</taxon>
        <taxon>Pseudarcicella</taxon>
    </lineage>
</organism>
<keyword evidence="6" id="KW-0418">Kinase</keyword>
<proteinExistence type="predicted"/>
<dbReference type="SUPFAM" id="SSF52172">
    <property type="entry name" value="CheY-like"/>
    <property type="match status" value="1"/>
</dbReference>
<dbReference type="InterPro" id="IPR015943">
    <property type="entry name" value="WD40/YVTN_repeat-like_dom_sf"/>
</dbReference>
<dbReference type="SUPFAM" id="SSF101898">
    <property type="entry name" value="NHL repeat"/>
    <property type="match status" value="1"/>
</dbReference>
<evidence type="ECO:0000256" key="10">
    <source>
        <dbReference type="ARBA" id="ARBA00023163"/>
    </source>
</evidence>
<dbReference type="Pfam" id="PF07494">
    <property type="entry name" value="Reg_prop"/>
    <property type="match status" value="6"/>
</dbReference>
<dbReference type="InterPro" id="IPR011110">
    <property type="entry name" value="Reg_prop"/>
</dbReference>
<dbReference type="FunFam" id="3.30.565.10:FF:000037">
    <property type="entry name" value="Hybrid sensor histidine kinase/response regulator"/>
    <property type="match status" value="1"/>
</dbReference>
<dbReference type="EC" id="2.7.13.3" evidence="2"/>
<dbReference type="PANTHER" id="PTHR43547:SF2">
    <property type="entry name" value="HYBRID SIGNAL TRANSDUCTION HISTIDINE KINASE C"/>
    <property type="match status" value="1"/>
</dbReference>
<evidence type="ECO:0000259" key="13">
    <source>
        <dbReference type="PROSITE" id="PS01124"/>
    </source>
</evidence>
<evidence type="ECO:0000256" key="11">
    <source>
        <dbReference type="PROSITE-ProRule" id="PRU00169"/>
    </source>
</evidence>
<keyword evidence="3 11" id="KW-0597">Phosphoprotein</keyword>
<keyword evidence="7" id="KW-0067">ATP-binding</keyword>
<dbReference type="InterPro" id="IPR009057">
    <property type="entry name" value="Homeodomain-like_sf"/>
</dbReference>
<dbReference type="GO" id="GO:0043565">
    <property type="term" value="F:sequence-specific DNA binding"/>
    <property type="evidence" value="ECO:0007669"/>
    <property type="project" value="InterPro"/>
</dbReference>
<dbReference type="SMART" id="SM00387">
    <property type="entry name" value="HATPase_c"/>
    <property type="match status" value="1"/>
</dbReference>
<dbReference type="InterPro" id="IPR036890">
    <property type="entry name" value="HATPase_C_sf"/>
</dbReference>
<comment type="catalytic activity">
    <reaction evidence="1">
        <text>ATP + protein L-histidine = ADP + protein N-phospho-L-histidine.</text>
        <dbReference type="EC" id="2.7.13.3"/>
    </reaction>
</comment>
<feature type="transmembrane region" description="Helical" evidence="12">
    <location>
        <begin position="818"/>
        <end position="835"/>
    </location>
</feature>
<evidence type="ECO:0000259" key="15">
    <source>
        <dbReference type="PROSITE" id="PS50110"/>
    </source>
</evidence>
<evidence type="ECO:0000256" key="12">
    <source>
        <dbReference type="SAM" id="Phobius"/>
    </source>
</evidence>
<dbReference type="GO" id="GO:0000155">
    <property type="term" value="F:phosphorelay sensor kinase activity"/>
    <property type="evidence" value="ECO:0007669"/>
    <property type="project" value="InterPro"/>
</dbReference>
<dbReference type="SUPFAM" id="SSF55874">
    <property type="entry name" value="ATPase domain of HSP90 chaperone/DNA topoisomerase II/histidine kinase"/>
    <property type="match status" value="1"/>
</dbReference>
<dbReference type="InterPro" id="IPR003594">
    <property type="entry name" value="HATPase_dom"/>
</dbReference>
<dbReference type="Pfam" id="PF02518">
    <property type="entry name" value="HATPase_c"/>
    <property type="match status" value="1"/>
</dbReference>
<dbReference type="GO" id="GO:0005524">
    <property type="term" value="F:ATP binding"/>
    <property type="evidence" value="ECO:0007669"/>
    <property type="project" value="UniProtKB-KW"/>
</dbReference>
<dbReference type="SUPFAM" id="SSF46689">
    <property type="entry name" value="Homeodomain-like"/>
    <property type="match status" value="1"/>
</dbReference>
<feature type="modified residue" description="4-aspartylphosphate" evidence="11">
    <location>
        <position position="1191"/>
    </location>
</feature>
<dbReference type="FunFam" id="2.60.40.10:FF:000791">
    <property type="entry name" value="Two-component system sensor histidine kinase/response regulator"/>
    <property type="match status" value="1"/>
</dbReference>
<dbReference type="Gene3D" id="3.40.50.2300">
    <property type="match status" value="1"/>
</dbReference>
<evidence type="ECO:0000259" key="14">
    <source>
        <dbReference type="PROSITE" id="PS50109"/>
    </source>
</evidence>
<name>A0A1I5M4T7_9BACT</name>
<evidence type="ECO:0000313" key="16">
    <source>
        <dbReference type="EMBL" id="SFP04520.1"/>
    </source>
</evidence>
<keyword evidence="12" id="KW-0812">Transmembrane</keyword>
<dbReference type="Gene3D" id="1.10.10.60">
    <property type="entry name" value="Homeodomain-like"/>
    <property type="match status" value="1"/>
</dbReference>
<feature type="domain" description="Histidine kinase" evidence="14">
    <location>
        <begin position="872"/>
        <end position="1088"/>
    </location>
</feature>
<dbReference type="Gene3D" id="2.60.40.10">
    <property type="entry name" value="Immunoglobulins"/>
    <property type="match status" value="1"/>
</dbReference>
<dbReference type="InterPro" id="IPR004358">
    <property type="entry name" value="Sig_transdc_His_kin-like_C"/>
</dbReference>
<dbReference type="Pfam" id="PF07495">
    <property type="entry name" value="Y_Y_Y"/>
    <property type="match status" value="1"/>
</dbReference>
<dbReference type="InterPro" id="IPR005467">
    <property type="entry name" value="His_kinase_dom"/>
</dbReference>
<dbReference type="Proteomes" id="UP000199306">
    <property type="component" value="Unassembled WGS sequence"/>
</dbReference>
<dbReference type="SUPFAM" id="SSF63829">
    <property type="entry name" value="Calcium-dependent phosphotriesterase"/>
    <property type="match status" value="2"/>
</dbReference>
<dbReference type="PROSITE" id="PS01124">
    <property type="entry name" value="HTH_ARAC_FAMILY_2"/>
    <property type="match status" value="1"/>
</dbReference>
<dbReference type="PROSITE" id="PS50109">
    <property type="entry name" value="HIS_KIN"/>
    <property type="match status" value="1"/>
</dbReference>
<keyword evidence="10" id="KW-0804">Transcription</keyword>
<dbReference type="InterPro" id="IPR001789">
    <property type="entry name" value="Sig_transdc_resp-reg_receiver"/>
</dbReference>
<dbReference type="Gene3D" id="2.130.10.10">
    <property type="entry name" value="YVTN repeat-like/Quinoprotein amine dehydrogenase"/>
    <property type="match status" value="3"/>
</dbReference>
<evidence type="ECO:0000256" key="6">
    <source>
        <dbReference type="ARBA" id="ARBA00022777"/>
    </source>
</evidence>
<accession>A0A1I5M4T7</accession>
<evidence type="ECO:0000256" key="8">
    <source>
        <dbReference type="ARBA" id="ARBA00023012"/>
    </source>
</evidence>
<keyword evidence="9" id="KW-0805">Transcription regulation</keyword>
<dbReference type="Gene3D" id="3.30.565.10">
    <property type="entry name" value="Histidine kinase-like ATPase, C-terminal domain"/>
    <property type="match status" value="1"/>
</dbReference>
<evidence type="ECO:0000256" key="7">
    <source>
        <dbReference type="ARBA" id="ARBA00022840"/>
    </source>
</evidence>
<evidence type="ECO:0000256" key="3">
    <source>
        <dbReference type="ARBA" id="ARBA00022553"/>
    </source>
</evidence>
<keyword evidence="8" id="KW-0902">Two-component regulatory system</keyword>
<evidence type="ECO:0000256" key="5">
    <source>
        <dbReference type="ARBA" id="ARBA00022741"/>
    </source>
</evidence>
<dbReference type="InterPro" id="IPR011123">
    <property type="entry name" value="Y_Y_Y"/>
</dbReference>
<evidence type="ECO:0000313" key="17">
    <source>
        <dbReference type="Proteomes" id="UP000199306"/>
    </source>
</evidence>
<reference evidence="16 17" key="1">
    <citation type="submission" date="2016-10" db="EMBL/GenBank/DDBJ databases">
        <authorList>
            <person name="de Groot N.N."/>
        </authorList>
    </citation>
    <scope>NUCLEOTIDE SEQUENCE [LARGE SCALE GENOMIC DNA]</scope>
    <source>
        <strain evidence="17">E92,LMG 26720,CCM 7988</strain>
    </source>
</reference>
<dbReference type="SUPFAM" id="SSF47384">
    <property type="entry name" value="Homodimeric domain of signal transducing histidine kinase"/>
    <property type="match status" value="1"/>
</dbReference>
<dbReference type="SMART" id="SM00342">
    <property type="entry name" value="HTH_ARAC"/>
    <property type="match status" value="1"/>
</dbReference>
<dbReference type="GO" id="GO:0003700">
    <property type="term" value="F:DNA-binding transcription factor activity"/>
    <property type="evidence" value="ECO:0007669"/>
    <property type="project" value="InterPro"/>
</dbReference>
<dbReference type="PROSITE" id="PS50110">
    <property type="entry name" value="RESPONSE_REGULATORY"/>
    <property type="match status" value="1"/>
</dbReference>
<dbReference type="InterPro" id="IPR013783">
    <property type="entry name" value="Ig-like_fold"/>
</dbReference>
<keyword evidence="12" id="KW-0472">Membrane</keyword>
<dbReference type="Pfam" id="PF00512">
    <property type="entry name" value="HisKA"/>
    <property type="match status" value="1"/>
</dbReference>
<dbReference type="SMART" id="SM00388">
    <property type="entry name" value="HisKA"/>
    <property type="match status" value="1"/>
</dbReference>
<sequence length="1410" mass="161510">MPVLRLYRINRELSIYLGMKIFLISLFLFSFNTLAQFSESHRVLHYNLNEGLSFGIVNGIVQDDNGFMWFATGDGLNRFDGINFKVFKFDSDNPFSIPGNYIQMIFKDAEGLIWVTSRKGLVKFDTKTERFITYRLNGKVQPNNDVSSISEGKNGNLWVSSSSEGFFRYHKKTNTSINYRQSTLRGLSSNTILTTYEDSHGLLWVGTHSEGLNVFSLKNGKLTVKKPVNSDKIASGRINSICEDHLHNIWIATSNGLVFYQRTEDKFYIIRASASHLKSNVFLSLLEDKNKQLLVGFQDGGLYRLDISKQEIRPEMLSFQEVKGNNAHAFTKRSVQALYADKDKNIWVGTYGEGIYMIDNNRERFFKFEQKITENNSESYQRYYGMTVDHNGFLWLGTDGDGIYKTTINGETQKHYKADGRKGSLTDNAIISAFRDSQENLWFGSYSGGLFLYDKKSDSFINFRHDAKDRNSLAANDVRVIYEDAAKNLWIGTNGGGLSLFHPSSRSFTNYNPVNKNFPSNDVRSIVSGKNNDLWIGTYGKGLYQFMPDRTYLQYQAKSGDTQDLSGEVIFALHFDDKDRLWIGTQENGLILYDTRQQMSRKFSEKNGLANNTILAIKEESPDKVWFSTNKGISKIDLATNKIYNFDQGDGLQNGQFNGGSAIYNKESGYMCFGGTEGWNIFYPGQIKLLNYKPKILITGLQLFGKALISGENEEKDHILTEQLNGTQQMVLQPSQSVFSIQYGAINYSYPDENQFAYKLEGLDNDWNYVNKQKSATYRYLDPGDYVFKVKAANQDNIWFEDYASIKITILPPWYKTWWAYIIYFTLIGVLIYYYQLYKNKQTRLTYQIQIAKIEAEKEKELNEKKLSFFTHISHEFRTPLTLIINPVKELLYIDSKDKDTSNLNIVYRNARRLLSLVDQLLLFRKADTEGDALKVVKLNLKSLCEEVFLCFTYQARDKHIQYNFICEKEKVEVYGDREKLEIALFNLVSNALKFTPEYGIVNFTIEEAENNVIIKVEDSGVGIAPETGEKLFTMFYQVKNTNAPSKGGFGIGLYLSKTFINNHKGEISYESEAGKGTVFTIKLLKGYEHLNPEIILNDEEVNSVILEELLEDHEEPLIPEETVSSEEEGGELMEELYADTRTMVIIDDNPQIRQYLRQIFKPDFKLLEADNGEEGLKLVEEYLPDIVISDVMMQGISGIEVCNRIKQNSSLNHIPVILLTASTSPEIKLKGIEGGADDYISKPFEKEILMARVTGILKNRNDLQKYFYNEITLQSNTLRISPEFKEFLNRCIEIVEKYLTDSEFGVGVLATEIGMSPSGLYNKIKSISGQSPNSFIRFIRLKKAAEILITTDSTVAETAYQVGINDPKYFREQFFKLFGMNPSAYVKKYRKSFHNNLQINKDLFNKKSE</sequence>
<dbReference type="CDD" id="cd00082">
    <property type="entry name" value="HisKA"/>
    <property type="match status" value="1"/>
</dbReference>
<evidence type="ECO:0000256" key="4">
    <source>
        <dbReference type="ARBA" id="ARBA00022679"/>
    </source>
</evidence>
<evidence type="ECO:0000256" key="1">
    <source>
        <dbReference type="ARBA" id="ARBA00000085"/>
    </source>
</evidence>
<feature type="domain" description="HTH araC/xylS-type" evidence="13">
    <location>
        <begin position="1290"/>
        <end position="1389"/>
    </location>
</feature>
<dbReference type="Pfam" id="PF00072">
    <property type="entry name" value="Response_reg"/>
    <property type="match status" value="1"/>
</dbReference>
<evidence type="ECO:0000256" key="2">
    <source>
        <dbReference type="ARBA" id="ARBA00012438"/>
    </source>
</evidence>
<keyword evidence="5" id="KW-0547">Nucleotide-binding</keyword>
<dbReference type="InterPro" id="IPR036097">
    <property type="entry name" value="HisK_dim/P_sf"/>
</dbReference>
<keyword evidence="4" id="KW-0808">Transferase</keyword>
<dbReference type="STRING" id="1079859.SAMN04515674_101128"/>
<dbReference type="PANTHER" id="PTHR43547">
    <property type="entry name" value="TWO-COMPONENT HISTIDINE KINASE"/>
    <property type="match status" value="1"/>
</dbReference>
<dbReference type="PRINTS" id="PR00344">
    <property type="entry name" value="BCTRLSENSOR"/>
</dbReference>
<dbReference type="InterPro" id="IPR011006">
    <property type="entry name" value="CheY-like_superfamily"/>
</dbReference>
<feature type="domain" description="Response regulatory" evidence="15">
    <location>
        <begin position="1143"/>
        <end position="1258"/>
    </location>
</feature>
<dbReference type="Gene3D" id="1.10.287.130">
    <property type="match status" value="1"/>
</dbReference>
<dbReference type="Pfam" id="PF12833">
    <property type="entry name" value="HTH_18"/>
    <property type="match status" value="1"/>
</dbReference>
<gene>
    <name evidence="16" type="ORF">SAMN04515674_101128</name>
</gene>
<evidence type="ECO:0000256" key="9">
    <source>
        <dbReference type="ARBA" id="ARBA00023015"/>
    </source>
</evidence>
<dbReference type="InterPro" id="IPR018060">
    <property type="entry name" value="HTH_AraC"/>
</dbReference>
<keyword evidence="12" id="KW-1133">Transmembrane helix</keyword>
<keyword evidence="17" id="KW-1185">Reference proteome</keyword>
<dbReference type="InterPro" id="IPR003661">
    <property type="entry name" value="HisK_dim/P_dom"/>
</dbReference>